<comment type="caution">
    <text evidence="1">The sequence shown here is derived from an EMBL/GenBank/DDBJ whole genome shotgun (WGS) entry which is preliminary data.</text>
</comment>
<dbReference type="SUPFAM" id="SSF46785">
    <property type="entry name" value="Winged helix' DNA-binding domain"/>
    <property type="match status" value="1"/>
</dbReference>
<dbReference type="InterPro" id="IPR036388">
    <property type="entry name" value="WH-like_DNA-bd_sf"/>
</dbReference>
<dbReference type="InterPro" id="IPR051815">
    <property type="entry name" value="Molybdate_resp_trans_reg"/>
</dbReference>
<sequence length="121" mass="14087">MEDEANFEALKSGVTFGIKFWLEFGNKSILGEGWEKLLQRIKTNEKGSITKAAKECHYSYKYAWNILRRIKKRTGHPVVITSKGGRGGGGWVKLNKWGEYLLEIYNNYHKEIEKIKKKSKY</sequence>
<dbReference type="Gene3D" id="1.10.10.10">
    <property type="entry name" value="Winged helix-like DNA-binding domain superfamily/Winged helix DNA-binding domain"/>
    <property type="match status" value="1"/>
</dbReference>
<protein>
    <submittedName>
        <fullName evidence="1">Uncharacterized protein</fullName>
    </submittedName>
</protein>
<proteinExistence type="predicted"/>
<organism evidence="1">
    <name type="scientific">marine sediment metagenome</name>
    <dbReference type="NCBI Taxonomy" id="412755"/>
    <lineage>
        <taxon>unclassified sequences</taxon>
        <taxon>metagenomes</taxon>
        <taxon>ecological metagenomes</taxon>
    </lineage>
</organism>
<dbReference type="EMBL" id="LAZR01006190">
    <property type="protein sequence ID" value="KKM94035.1"/>
    <property type="molecule type" value="Genomic_DNA"/>
</dbReference>
<dbReference type="PANTHER" id="PTHR30432:SF1">
    <property type="entry name" value="DNA-BINDING TRANSCRIPTIONAL DUAL REGULATOR MODE"/>
    <property type="match status" value="1"/>
</dbReference>
<evidence type="ECO:0000313" key="1">
    <source>
        <dbReference type="EMBL" id="KKM94035.1"/>
    </source>
</evidence>
<dbReference type="PANTHER" id="PTHR30432">
    <property type="entry name" value="TRANSCRIPTIONAL REGULATOR MODE"/>
    <property type="match status" value="1"/>
</dbReference>
<gene>
    <name evidence="1" type="ORF">LCGC14_1202340</name>
</gene>
<dbReference type="AlphaFoldDB" id="A0A0F9NYW5"/>
<reference evidence="1" key="1">
    <citation type="journal article" date="2015" name="Nature">
        <title>Complex archaea that bridge the gap between prokaryotes and eukaryotes.</title>
        <authorList>
            <person name="Spang A."/>
            <person name="Saw J.H."/>
            <person name="Jorgensen S.L."/>
            <person name="Zaremba-Niedzwiedzka K."/>
            <person name="Martijn J."/>
            <person name="Lind A.E."/>
            <person name="van Eijk R."/>
            <person name="Schleper C."/>
            <person name="Guy L."/>
            <person name="Ettema T.J."/>
        </authorList>
    </citation>
    <scope>NUCLEOTIDE SEQUENCE</scope>
</reference>
<accession>A0A0F9NYW5</accession>
<name>A0A0F9NYW5_9ZZZZ</name>
<dbReference type="InterPro" id="IPR036390">
    <property type="entry name" value="WH_DNA-bd_sf"/>
</dbReference>